<dbReference type="AlphaFoldDB" id="A0A1D3TYE8"/>
<evidence type="ECO:0000313" key="2">
    <source>
        <dbReference type="Proteomes" id="UP000199315"/>
    </source>
</evidence>
<proteinExistence type="predicted"/>
<keyword evidence="2" id="KW-1185">Reference proteome</keyword>
<dbReference type="EMBL" id="FMKA01000042">
    <property type="protein sequence ID" value="SCP99451.1"/>
    <property type="molecule type" value="Genomic_DNA"/>
</dbReference>
<sequence length="53" mass="5982">MCNSIIGKYYEQKTGEKIEQMTMEFVNFKDNPEPIGARVVEGWALSGQLLSAE</sequence>
<organism evidence="1 2">
    <name type="scientific">Anaerobium acetethylicum</name>
    <dbReference type="NCBI Taxonomy" id="1619234"/>
    <lineage>
        <taxon>Bacteria</taxon>
        <taxon>Bacillati</taxon>
        <taxon>Bacillota</taxon>
        <taxon>Clostridia</taxon>
        <taxon>Lachnospirales</taxon>
        <taxon>Lachnospiraceae</taxon>
        <taxon>Anaerobium</taxon>
    </lineage>
</organism>
<accession>A0A1D3TYE8</accession>
<gene>
    <name evidence="1" type="ORF">SAMN05421730_10422</name>
</gene>
<dbReference type="RefSeq" id="WP_169823772.1">
    <property type="nucleotide sequence ID" value="NZ_FMKA01000042.1"/>
</dbReference>
<evidence type="ECO:0000313" key="1">
    <source>
        <dbReference type="EMBL" id="SCP99451.1"/>
    </source>
</evidence>
<dbReference type="Proteomes" id="UP000199315">
    <property type="component" value="Unassembled WGS sequence"/>
</dbReference>
<protein>
    <submittedName>
        <fullName evidence="1">Uncharacterized protein</fullName>
    </submittedName>
</protein>
<name>A0A1D3TYE8_9FIRM</name>
<reference evidence="1 2" key="1">
    <citation type="submission" date="2016-09" db="EMBL/GenBank/DDBJ databases">
        <authorList>
            <person name="Capua I."/>
            <person name="De Benedictis P."/>
            <person name="Joannis T."/>
            <person name="Lombin L.H."/>
            <person name="Cattoli G."/>
        </authorList>
    </citation>
    <scope>NUCLEOTIDE SEQUENCE [LARGE SCALE GENOMIC DNA]</scope>
    <source>
        <strain evidence="1 2">GluBS11</strain>
    </source>
</reference>